<dbReference type="RefSeq" id="WP_310648566.1">
    <property type="nucleotide sequence ID" value="NZ_QROO01000044.1"/>
</dbReference>
<dbReference type="Gene3D" id="2.70.98.60">
    <property type="entry name" value="alpha-galactosidase from lactobacil brevis"/>
    <property type="match status" value="1"/>
</dbReference>
<evidence type="ECO:0000259" key="2">
    <source>
        <dbReference type="Pfam" id="PF16875"/>
    </source>
</evidence>
<evidence type="ECO:0000313" key="4">
    <source>
        <dbReference type="Proteomes" id="UP000284495"/>
    </source>
</evidence>
<keyword evidence="3" id="KW-0378">Hydrolase</keyword>
<feature type="signal peptide" evidence="1">
    <location>
        <begin position="1"/>
        <end position="24"/>
    </location>
</feature>
<reference evidence="3 4" key="1">
    <citation type="submission" date="2018-08" db="EMBL/GenBank/DDBJ databases">
        <title>A genome reference for cultivated species of the human gut microbiota.</title>
        <authorList>
            <person name="Zou Y."/>
            <person name="Xue W."/>
            <person name="Luo G."/>
        </authorList>
    </citation>
    <scope>NUCLEOTIDE SEQUENCE [LARGE SCALE GENOMIC DNA]</scope>
    <source>
        <strain evidence="3 4">AF38-2</strain>
    </source>
</reference>
<accession>A0A415K9M5</accession>
<organism evidence="3 4">
    <name type="scientific">Bacteroides xylanisolvens</name>
    <dbReference type="NCBI Taxonomy" id="371601"/>
    <lineage>
        <taxon>Bacteria</taxon>
        <taxon>Pseudomonadati</taxon>
        <taxon>Bacteroidota</taxon>
        <taxon>Bacteroidia</taxon>
        <taxon>Bacteroidales</taxon>
        <taxon>Bacteroidaceae</taxon>
        <taxon>Bacteroides</taxon>
    </lineage>
</organism>
<gene>
    <name evidence="3" type="ORF">DW027_23770</name>
</gene>
<evidence type="ECO:0000313" key="3">
    <source>
        <dbReference type="EMBL" id="RHL32970.1"/>
    </source>
</evidence>
<keyword evidence="1" id="KW-0732">Signal</keyword>
<keyword evidence="3" id="KW-0326">Glycosidase</keyword>
<protein>
    <submittedName>
        <fullName evidence="3">Alpha-glycosidase</fullName>
    </submittedName>
</protein>
<dbReference type="Proteomes" id="UP000284495">
    <property type="component" value="Unassembled WGS sequence"/>
</dbReference>
<dbReference type="Pfam" id="PF16875">
    <property type="entry name" value="Glyco_hydro_36N"/>
    <property type="match status" value="1"/>
</dbReference>
<dbReference type="InterPro" id="IPR031704">
    <property type="entry name" value="Glyco_hydro_36_N"/>
</dbReference>
<feature type="chain" id="PRO_5019514925" evidence="1">
    <location>
        <begin position="25"/>
        <end position="260"/>
    </location>
</feature>
<comment type="caution">
    <text evidence="3">The sequence shown here is derived from an EMBL/GenBank/DDBJ whole genome shotgun (WGS) entry which is preliminary data.</text>
</comment>
<name>A0A415K9M5_9BACE</name>
<dbReference type="GO" id="GO:0016798">
    <property type="term" value="F:hydrolase activity, acting on glycosyl bonds"/>
    <property type="evidence" value="ECO:0007669"/>
    <property type="project" value="UniProtKB-KW"/>
</dbReference>
<feature type="domain" description="Glycosyl hydrolase family 36 N-terminal" evidence="2">
    <location>
        <begin position="45"/>
        <end position="260"/>
    </location>
</feature>
<dbReference type="InterPro" id="IPR038417">
    <property type="entry name" value="Alpga-gal_N_sf"/>
</dbReference>
<dbReference type="AlphaFoldDB" id="A0A415K9M5"/>
<sequence length="260" mass="29213">MIIINKRNLFFLISVWLLSTLLSAQNVTISTPQTQLLLSVPNGGTPEQLYYGSRTSDADIRSICETACRRNAYPVYGMGYPCETALSVRHADGNLTLQMVVIGVKETRLTKENATLTVIELKDKVYPFFVNICYKAWQDADVIETWTEIRHEEKKPVQLQQFASAYLPVRRGNVWLSHLSGAWANEGQLCQEALQPGMKVIKNTDGVRNSQSAHAEVMFSLDGKPQENTGRVIGAALCYSGNYKLRIDTQEDDWHHFLAG</sequence>
<proteinExistence type="predicted"/>
<evidence type="ECO:0000256" key="1">
    <source>
        <dbReference type="SAM" id="SignalP"/>
    </source>
</evidence>
<feature type="non-terminal residue" evidence="3">
    <location>
        <position position="260"/>
    </location>
</feature>
<dbReference type="EMBL" id="QROO01000044">
    <property type="protein sequence ID" value="RHL32970.1"/>
    <property type="molecule type" value="Genomic_DNA"/>
</dbReference>